<protein>
    <submittedName>
        <fullName evidence="2">Uncharacterized protein</fullName>
    </submittedName>
</protein>
<dbReference type="Proteomes" id="UP000887574">
    <property type="component" value="Unplaced"/>
</dbReference>
<evidence type="ECO:0000313" key="2">
    <source>
        <dbReference type="WBParaSite" id="jg3615"/>
    </source>
</evidence>
<organism evidence="1 2">
    <name type="scientific">Ditylenchus dipsaci</name>
    <dbReference type="NCBI Taxonomy" id="166011"/>
    <lineage>
        <taxon>Eukaryota</taxon>
        <taxon>Metazoa</taxon>
        <taxon>Ecdysozoa</taxon>
        <taxon>Nematoda</taxon>
        <taxon>Chromadorea</taxon>
        <taxon>Rhabditida</taxon>
        <taxon>Tylenchina</taxon>
        <taxon>Tylenchomorpha</taxon>
        <taxon>Sphaerularioidea</taxon>
        <taxon>Anguinidae</taxon>
        <taxon>Anguininae</taxon>
        <taxon>Ditylenchus</taxon>
    </lineage>
</organism>
<name>A0A915E8A3_9BILA</name>
<sequence length="66" mass="7791">MAYMDEMAGVVGCLPKPWEYMLRDWRLAFSLIFKANLPYIYRFKDLTDGMELVKLLLKQNNALTED</sequence>
<proteinExistence type="predicted"/>
<dbReference type="WBParaSite" id="jg3615">
    <property type="protein sequence ID" value="jg3615"/>
    <property type="gene ID" value="jg3615"/>
</dbReference>
<reference evidence="2" key="1">
    <citation type="submission" date="2022-11" db="UniProtKB">
        <authorList>
            <consortium name="WormBaseParasite"/>
        </authorList>
    </citation>
    <scope>IDENTIFICATION</scope>
</reference>
<accession>A0A915E8A3</accession>
<dbReference type="AlphaFoldDB" id="A0A915E8A3"/>
<keyword evidence="1" id="KW-1185">Reference proteome</keyword>
<evidence type="ECO:0000313" key="1">
    <source>
        <dbReference type="Proteomes" id="UP000887574"/>
    </source>
</evidence>